<dbReference type="EMBL" id="OY731407">
    <property type="protein sequence ID" value="CAJ1976606.1"/>
    <property type="molecule type" value="Genomic_DNA"/>
</dbReference>
<sequence>MATLMPKAPRMLHSAQQRFVNNWVSLPRNFAMATYWAGTERTYKESFNCAATKRYADGLIPHILHLYGSRATSRDFDIYAANASFEDPVMCARGVKQIKSAFYSLRKVFKESKIVEYSIKEYMVSPGNGEVSKSCATHFVILIDTKQYYKFLGKNINMVSLIKLYIEEGKVVRHEDCIRIIATEDNIRSEC</sequence>
<gene>
    <name evidence="1" type="ORF">AYBTSS11_LOCUS28744</name>
</gene>
<proteinExistence type="predicted"/>
<dbReference type="AlphaFoldDB" id="A0AA87B683"/>
<dbReference type="PANTHER" id="PTHR34213:SF2">
    <property type="entry name" value="NUCLEAR TRANSPORT FACTOR 2 (NTF2) FAMILY PROTEIN"/>
    <property type="match status" value="1"/>
</dbReference>
<reference evidence="1" key="1">
    <citation type="submission" date="2023-10" db="EMBL/GenBank/DDBJ databases">
        <authorList>
            <person name="Domelevo Entfellner J.-B."/>
        </authorList>
    </citation>
    <scope>NUCLEOTIDE SEQUENCE</scope>
</reference>
<dbReference type="PANTHER" id="PTHR34213">
    <property type="entry name" value="NUCLEAR TRANSPORT FACTOR 2 (NTF2) FAMILY PROTEIN"/>
    <property type="match status" value="1"/>
</dbReference>
<evidence type="ECO:0000313" key="1">
    <source>
        <dbReference type="EMBL" id="CAJ1976606.1"/>
    </source>
</evidence>
<keyword evidence="2" id="KW-1185">Reference proteome</keyword>
<dbReference type="SUPFAM" id="SSF54427">
    <property type="entry name" value="NTF2-like"/>
    <property type="match status" value="1"/>
</dbReference>
<evidence type="ECO:0000313" key="2">
    <source>
        <dbReference type="Proteomes" id="UP001189624"/>
    </source>
</evidence>
<dbReference type="Proteomes" id="UP001189624">
    <property type="component" value="Chromosome 10"/>
</dbReference>
<name>A0AA87B683_9FABA</name>
<dbReference type="Gramene" id="rna-AYBTSS11_LOCUS28744">
    <property type="protein sequence ID" value="CAJ1976606.1"/>
    <property type="gene ID" value="gene-AYBTSS11_LOCUS28744"/>
</dbReference>
<accession>A0AA87B683</accession>
<organism evidence="1 2">
    <name type="scientific">Sphenostylis stenocarpa</name>
    <dbReference type="NCBI Taxonomy" id="92480"/>
    <lineage>
        <taxon>Eukaryota</taxon>
        <taxon>Viridiplantae</taxon>
        <taxon>Streptophyta</taxon>
        <taxon>Embryophyta</taxon>
        <taxon>Tracheophyta</taxon>
        <taxon>Spermatophyta</taxon>
        <taxon>Magnoliopsida</taxon>
        <taxon>eudicotyledons</taxon>
        <taxon>Gunneridae</taxon>
        <taxon>Pentapetalae</taxon>
        <taxon>rosids</taxon>
        <taxon>fabids</taxon>
        <taxon>Fabales</taxon>
        <taxon>Fabaceae</taxon>
        <taxon>Papilionoideae</taxon>
        <taxon>50 kb inversion clade</taxon>
        <taxon>NPAAA clade</taxon>
        <taxon>indigoferoid/millettioid clade</taxon>
        <taxon>Phaseoleae</taxon>
        <taxon>Sphenostylis</taxon>
    </lineage>
</organism>
<dbReference type="InterPro" id="IPR032710">
    <property type="entry name" value="NTF2-like_dom_sf"/>
</dbReference>
<protein>
    <submittedName>
        <fullName evidence="1">Uncharacterized protein</fullName>
    </submittedName>
</protein>